<keyword evidence="2" id="KW-1185">Reference proteome</keyword>
<dbReference type="SUPFAM" id="SSF53474">
    <property type="entry name" value="alpha/beta-Hydrolases"/>
    <property type="match status" value="1"/>
</dbReference>
<dbReference type="EMBL" id="PSNY01000016">
    <property type="protein sequence ID" value="PPE69050.1"/>
    <property type="molecule type" value="Genomic_DNA"/>
</dbReference>
<name>A0A2S5T248_9BURK</name>
<accession>A0A2S5T248</accession>
<evidence type="ECO:0000313" key="1">
    <source>
        <dbReference type="EMBL" id="PPE69050.1"/>
    </source>
</evidence>
<dbReference type="Gene3D" id="3.40.50.1820">
    <property type="entry name" value="alpha/beta hydrolase"/>
    <property type="match status" value="1"/>
</dbReference>
<dbReference type="RefSeq" id="WP_104358409.1">
    <property type="nucleotide sequence ID" value="NZ_CP064338.1"/>
</dbReference>
<protein>
    <submittedName>
        <fullName evidence="1">Uncharacterized protein</fullName>
    </submittedName>
</protein>
<organism evidence="1 2">
    <name type="scientific">Caldimonas thermodepolymerans</name>
    <dbReference type="NCBI Taxonomy" id="215580"/>
    <lineage>
        <taxon>Bacteria</taxon>
        <taxon>Pseudomonadati</taxon>
        <taxon>Pseudomonadota</taxon>
        <taxon>Betaproteobacteria</taxon>
        <taxon>Burkholderiales</taxon>
        <taxon>Sphaerotilaceae</taxon>
        <taxon>Caldimonas</taxon>
    </lineage>
</organism>
<dbReference type="InterPro" id="IPR029058">
    <property type="entry name" value="AB_hydrolase_fold"/>
</dbReference>
<gene>
    <name evidence="1" type="ORF">C1702_14395</name>
</gene>
<proteinExistence type="predicted"/>
<dbReference type="AlphaFoldDB" id="A0A2S5T248"/>
<sequence>MAETLERNETVRRIEPEFDGRGRPVWHSQLTPPDESCAQCVMVPDRVIPVIFVPGVMGSNLKPKGDDGPRWRMDGALSALAWIFRGPKTRKKFLQPGVMEVDQDGKVPKDMAVPAEELRRRGWGEISAMSYSGALRWLEEHLNDFSRAREGLRVRLMQEALGAEVGEACLTHEEVRLSYRYRFPVHACGYNWLADNVDSAHTLGARIDEIIARYNQTDRMRCEKVILVTHSMGGLVARYCSEVLGYRDRILGIVHGVMPAIGAAAVYRRMKAGTETNGSLAGWAAAQVIGANAEEMTAVLSTAPGPLQLLPSAEYGDGWLKIRGDGQEVALPRSGNPYQEIYSARGVWWALCDPALMNPVNEERDPVKRAQQVEDEWRGYERLILERVRVFHRRIAHRYHAQTYAFIGDSNRHKAYGSVAWVMQAGPPVEPVDRWLEGDAPPDQLDNGIVLHQKKDRRSVRLNGSTVDQAEFVISPPDAPGDGTVPSHSGLAPKPHCQGFMRVEVEHEPAFNPKGEGSAKALLFTLRAIVRIAQRVRESQFMMYEDLG</sequence>
<dbReference type="Proteomes" id="UP000239406">
    <property type="component" value="Unassembled WGS sequence"/>
</dbReference>
<evidence type="ECO:0000313" key="2">
    <source>
        <dbReference type="Proteomes" id="UP000239406"/>
    </source>
</evidence>
<reference evidence="1 2" key="1">
    <citation type="submission" date="2018-02" db="EMBL/GenBank/DDBJ databases">
        <title>Reclassifiation of [Polyangium] brachysporum DSM 7029 as Guopingzhaonella breviflexa gen. nov., sp. nov., a member of the family Comamonadaceae.</title>
        <authorList>
            <person name="Tang B."/>
        </authorList>
    </citation>
    <scope>NUCLEOTIDE SEQUENCE [LARGE SCALE GENOMIC DNA]</scope>
    <source>
        <strain evidence="1 2">DSM 15344</strain>
    </source>
</reference>
<comment type="caution">
    <text evidence="1">The sequence shown here is derived from an EMBL/GenBank/DDBJ whole genome shotgun (WGS) entry which is preliminary data.</text>
</comment>